<dbReference type="PROSITE" id="PS50290">
    <property type="entry name" value="PI3_4_KINASE_3"/>
    <property type="match status" value="1"/>
</dbReference>
<keyword evidence="6 9" id="KW-0418">Kinase</keyword>
<evidence type="ECO:0000313" key="12">
    <source>
        <dbReference type="EMBL" id="CAB3264846.1"/>
    </source>
</evidence>
<evidence type="ECO:0000256" key="9">
    <source>
        <dbReference type="RuleBase" id="RU367084"/>
    </source>
</evidence>
<feature type="compositionally biased region" description="Pro residues" evidence="10">
    <location>
        <begin position="177"/>
        <end position="198"/>
    </location>
</feature>
<evidence type="ECO:0000256" key="6">
    <source>
        <dbReference type="ARBA" id="ARBA00022777"/>
    </source>
</evidence>
<keyword evidence="8 9" id="KW-0472">Membrane</keyword>
<dbReference type="InterPro" id="IPR039756">
    <property type="entry name" value="Lsb6/PI4K2"/>
</dbReference>
<keyword evidence="4 9" id="KW-0808">Transferase</keyword>
<comment type="similarity">
    <text evidence="2 9">Belongs to the PI3/PI4-kinase family. Type II PI4K subfamily.</text>
</comment>
<evidence type="ECO:0000256" key="4">
    <source>
        <dbReference type="ARBA" id="ARBA00022679"/>
    </source>
</evidence>
<name>A0A6F9DPE2_9ASCI</name>
<dbReference type="GO" id="GO:0005765">
    <property type="term" value="C:lysosomal membrane"/>
    <property type="evidence" value="ECO:0007669"/>
    <property type="project" value="TreeGrafter"/>
</dbReference>
<dbReference type="InterPro" id="IPR000403">
    <property type="entry name" value="PI3/4_kinase_cat_dom"/>
</dbReference>
<keyword evidence="5 9" id="KW-0547">Nucleotide-binding</keyword>
<dbReference type="Pfam" id="PF00454">
    <property type="entry name" value="PI3_PI4_kinase"/>
    <property type="match status" value="1"/>
</dbReference>
<gene>
    <name evidence="12" type="primary">Pi4k2a</name>
</gene>
<dbReference type="PANTHER" id="PTHR12865:SF1">
    <property type="entry name" value="PHOSPHATIDYLINOSITOL 4-KINASE TYPE 2"/>
    <property type="match status" value="1"/>
</dbReference>
<feature type="region of interest" description="Disordered" evidence="10">
    <location>
        <begin position="141"/>
        <end position="160"/>
    </location>
</feature>
<evidence type="ECO:0000256" key="5">
    <source>
        <dbReference type="ARBA" id="ARBA00022741"/>
    </source>
</evidence>
<keyword evidence="7 9" id="KW-0067">ATP-binding</keyword>
<protein>
    <recommendedName>
        <fullName evidence="9">Phosphatidylinositol 4-kinase type 2</fullName>
        <ecNumber evidence="9">2.7.1.67</ecNumber>
    </recommendedName>
</protein>
<comment type="catalytic activity">
    <reaction evidence="9">
        <text>a 1,2-diacyl-sn-glycero-3-phospho-(1D-myo-inositol) + ATP = a 1,2-diacyl-sn-glycero-3-phospho-(1D-myo-inositol 4-phosphate) + ADP + H(+)</text>
        <dbReference type="Rhea" id="RHEA:19877"/>
        <dbReference type="ChEBI" id="CHEBI:15378"/>
        <dbReference type="ChEBI" id="CHEBI:30616"/>
        <dbReference type="ChEBI" id="CHEBI:57880"/>
        <dbReference type="ChEBI" id="CHEBI:58178"/>
        <dbReference type="ChEBI" id="CHEBI:456216"/>
        <dbReference type="EC" id="2.7.1.67"/>
    </reaction>
</comment>
<sequence>MASTNPDRNLIDFYVDSTTPESDTVLLPDNKIFSGGQLVQIDLVGKPINPQIMTKTVNGLSETNGLESNDYKDQFVDNADLLMLQDNNFNNPAKTMENANKIVEESLQTHAHVNGNDLDLVIEADEFGNKQKTVVDVHVSNGDQPNKSLPNHGTSPSTHQHLTKEISLQKVKVSIPKQPPQVVPPSPRPFHPTTPPISPAGENQPLLSRSRLDSEFINEFPDDPAFTNLVRTAETAIEHGVYPVRIAQGSSGSYFVKDSERKNIGVFKPKNEEPYGQLNPKWTKWMHKTCCPCCFGRDCLIPNQGYLSEAGASLIDQTLQLNVVPKTHVVHLVSETFNYNAIDRAKSKTKKYTSEHFPKWGRKFHRIGLPPKVGSMQTFVEGYRDAEFWLRKFESEPLKDDTKKDYHFQFEKLVVLDYIIRNTDRGNDNWLIKYEKPDIDDEADEATQSEWSVIKQANVKIAAIDNGLAFPFKHPDSWRAYPYHWTWLPEAQRPFSKEIKDLVLNKLSDMTFVESLANQLHELFSQDKGFDRTLFERQMSVMRGQILNLCQAMQKNHSPERLVNMPPVVIEKTRELSLGGRLRTMTDHFTQHFHNRKPFFTWC</sequence>
<dbReference type="GO" id="GO:0004430">
    <property type="term" value="F:1-phosphatidylinositol 4-kinase activity"/>
    <property type="evidence" value="ECO:0007669"/>
    <property type="project" value="UniProtKB-UniRule"/>
</dbReference>
<dbReference type="GO" id="GO:0005524">
    <property type="term" value="F:ATP binding"/>
    <property type="evidence" value="ECO:0007669"/>
    <property type="project" value="UniProtKB-UniRule"/>
</dbReference>
<comment type="subcellular location">
    <subcellularLocation>
        <location evidence="1">Cell membrane</location>
    </subcellularLocation>
    <subcellularLocation>
        <location evidence="9">Membrane</location>
        <topology evidence="9">Peripheral membrane protein</topology>
    </subcellularLocation>
</comment>
<evidence type="ECO:0000256" key="7">
    <source>
        <dbReference type="ARBA" id="ARBA00022840"/>
    </source>
</evidence>
<feature type="domain" description="PI3K/PI4K catalytic" evidence="11">
    <location>
        <begin position="240"/>
        <end position="572"/>
    </location>
</feature>
<feature type="region of interest" description="Disordered" evidence="10">
    <location>
        <begin position="177"/>
        <end position="205"/>
    </location>
</feature>
<dbReference type="GO" id="GO:0007032">
    <property type="term" value="P:endosome organization"/>
    <property type="evidence" value="ECO:0007669"/>
    <property type="project" value="TreeGrafter"/>
</dbReference>
<evidence type="ECO:0000256" key="10">
    <source>
        <dbReference type="SAM" id="MobiDB-lite"/>
    </source>
</evidence>
<evidence type="ECO:0000256" key="2">
    <source>
        <dbReference type="ARBA" id="ARBA00008941"/>
    </source>
</evidence>
<evidence type="ECO:0000256" key="8">
    <source>
        <dbReference type="ARBA" id="ARBA00023136"/>
    </source>
</evidence>
<dbReference type="AlphaFoldDB" id="A0A6F9DPE2"/>
<dbReference type="GO" id="GO:0005802">
    <property type="term" value="C:trans-Golgi network"/>
    <property type="evidence" value="ECO:0007669"/>
    <property type="project" value="TreeGrafter"/>
</dbReference>
<dbReference type="EMBL" id="LR788984">
    <property type="protein sequence ID" value="CAB3264846.1"/>
    <property type="molecule type" value="mRNA"/>
</dbReference>
<dbReference type="GO" id="GO:0005768">
    <property type="term" value="C:endosome"/>
    <property type="evidence" value="ECO:0007669"/>
    <property type="project" value="TreeGrafter"/>
</dbReference>
<organism evidence="12">
    <name type="scientific">Phallusia mammillata</name>
    <dbReference type="NCBI Taxonomy" id="59560"/>
    <lineage>
        <taxon>Eukaryota</taxon>
        <taxon>Metazoa</taxon>
        <taxon>Chordata</taxon>
        <taxon>Tunicata</taxon>
        <taxon>Ascidiacea</taxon>
        <taxon>Phlebobranchia</taxon>
        <taxon>Ascidiidae</taxon>
        <taxon>Phallusia</taxon>
    </lineage>
</organism>
<evidence type="ECO:0000259" key="11">
    <source>
        <dbReference type="PROSITE" id="PS50290"/>
    </source>
</evidence>
<dbReference type="EC" id="2.7.1.67" evidence="9"/>
<keyword evidence="3" id="KW-1003">Cell membrane</keyword>
<reference evidence="12" key="1">
    <citation type="submission" date="2020-04" db="EMBL/GenBank/DDBJ databases">
        <authorList>
            <person name="Neveu A P."/>
        </authorList>
    </citation>
    <scope>NUCLEOTIDE SEQUENCE</scope>
    <source>
        <tissue evidence="12">Whole embryo</tissue>
    </source>
</reference>
<evidence type="ECO:0000256" key="3">
    <source>
        <dbReference type="ARBA" id="ARBA00022475"/>
    </source>
</evidence>
<dbReference type="GO" id="GO:0005886">
    <property type="term" value="C:plasma membrane"/>
    <property type="evidence" value="ECO:0007669"/>
    <property type="project" value="UniProtKB-SubCell"/>
</dbReference>
<accession>A0A6F9DPE2</accession>
<proteinExistence type="evidence at transcript level"/>
<evidence type="ECO:0000256" key="1">
    <source>
        <dbReference type="ARBA" id="ARBA00004236"/>
    </source>
</evidence>
<dbReference type="GO" id="GO:0046854">
    <property type="term" value="P:phosphatidylinositol phosphate biosynthetic process"/>
    <property type="evidence" value="ECO:0007669"/>
    <property type="project" value="UniProtKB-UniRule"/>
</dbReference>
<dbReference type="GO" id="GO:0007030">
    <property type="term" value="P:Golgi organization"/>
    <property type="evidence" value="ECO:0007669"/>
    <property type="project" value="TreeGrafter"/>
</dbReference>
<dbReference type="PANTHER" id="PTHR12865">
    <property type="entry name" value="PHOSPHATIDYLINOSITOL 4-KINASE TYPE-II"/>
    <property type="match status" value="1"/>
</dbReference>